<dbReference type="AlphaFoldDB" id="X1M3G6"/>
<name>X1M3G6_9ZZZZ</name>
<gene>
    <name evidence="1" type="ORF">S06H3_28098</name>
</gene>
<dbReference type="EMBL" id="BARV01016367">
    <property type="protein sequence ID" value="GAI26137.1"/>
    <property type="molecule type" value="Genomic_DNA"/>
</dbReference>
<organism evidence="1">
    <name type="scientific">marine sediment metagenome</name>
    <dbReference type="NCBI Taxonomy" id="412755"/>
    <lineage>
        <taxon>unclassified sequences</taxon>
        <taxon>metagenomes</taxon>
        <taxon>ecological metagenomes</taxon>
    </lineage>
</organism>
<accession>X1M3G6</accession>
<protein>
    <submittedName>
        <fullName evidence="1">Uncharacterized protein</fullName>
    </submittedName>
</protein>
<proteinExistence type="predicted"/>
<sequence>NDKARGELLKKICINGFSIEDNGSRLTLRPRGAEATAEVTIEDDGENGWKVVGASGSYAGFARGKKRSYFESYVNQWAAEAILQSEG</sequence>
<evidence type="ECO:0000313" key="1">
    <source>
        <dbReference type="EMBL" id="GAI26137.1"/>
    </source>
</evidence>
<comment type="caution">
    <text evidence="1">The sequence shown here is derived from an EMBL/GenBank/DDBJ whole genome shotgun (WGS) entry which is preliminary data.</text>
</comment>
<feature type="non-terminal residue" evidence="1">
    <location>
        <position position="1"/>
    </location>
</feature>
<reference evidence="1" key="1">
    <citation type="journal article" date="2014" name="Front. Microbiol.">
        <title>High frequency of phylogenetically diverse reductive dehalogenase-homologous genes in deep subseafloor sedimentary metagenomes.</title>
        <authorList>
            <person name="Kawai M."/>
            <person name="Futagami T."/>
            <person name="Toyoda A."/>
            <person name="Takaki Y."/>
            <person name="Nishi S."/>
            <person name="Hori S."/>
            <person name="Arai W."/>
            <person name="Tsubouchi T."/>
            <person name="Morono Y."/>
            <person name="Uchiyama I."/>
            <person name="Ito T."/>
            <person name="Fujiyama A."/>
            <person name="Inagaki F."/>
            <person name="Takami H."/>
        </authorList>
    </citation>
    <scope>NUCLEOTIDE SEQUENCE</scope>
    <source>
        <strain evidence="1">Expedition CK06-06</strain>
    </source>
</reference>